<proteinExistence type="predicted"/>
<sequence length="173" mass="18786">MKFPAYLIALAGPVLAACADGLPPLSNPPPFADAQISHDSDGHCYGRDVTPAVLETVTEHVMVQPAEVHTDGTVVAPAAYRTVTRQRIVRERREVLFESVCPASMDAPFVASLQRALTVRGHFRGEIDGILDSRTTDAIRSYQRQKGLDSPLLDIRTARELGLVPLTSEELGI</sequence>
<evidence type="ECO:0000259" key="2">
    <source>
        <dbReference type="Pfam" id="PF01471"/>
    </source>
</evidence>
<name>A0ABX0VYY1_9RHOB</name>
<feature type="domain" description="Peptidoglycan binding-like" evidence="2">
    <location>
        <begin position="108"/>
        <end position="148"/>
    </location>
</feature>
<protein>
    <submittedName>
        <fullName evidence="3">Peptidoglycan-binding protein</fullName>
    </submittedName>
</protein>
<reference evidence="3 4" key="1">
    <citation type="submission" date="2020-03" db="EMBL/GenBank/DDBJ databases">
        <title>Bacterial isolates of synthetic phycosphere.</title>
        <authorList>
            <person name="Fu H."/>
            <person name="Moran M.A."/>
        </authorList>
    </citation>
    <scope>NUCLEOTIDE SEQUENCE [LARGE SCALE GENOMIC DNA]</scope>
    <source>
        <strain evidence="3 4">HF1</strain>
    </source>
</reference>
<dbReference type="RefSeq" id="WP_167637826.1">
    <property type="nucleotide sequence ID" value="NZ_JAATOP010000004.1"/>
</dbReference>
<accession>A0ABX0VYY1</accession>
<dbReference type="InterPro" id="IPR036365">
    <property type="entry name" value="PGBD-like_sf"/>
</dbReference>
<dbReference type="Gene3D" id="1.10.101.10">
    <property type="entry name" value="PGBD-like superfamily/PGBD"/>
    <property type="match status" value="1"/>
</dbReference>
<feature type="signal peptide" evidence="1">
    <location>
        <begin position="1"/>
        <end position="16"/>
    </location>
</feature>
<dbReference type="SUPFAM" id="SSF47090">
    <property type="entry name" value="PGBD-like"/>
    <property type="match status" value="1"/>
</dbReference>
<dbReference type="Proteomes" id="UP000709466">
    <property type="component" value="Unassembled WGS sequence"/>
</dbReference>
<dbReference type="InterPro" id="IPR036366">
    <property type="entry name" value="PGBDSf"/>
</dbReference>
<evidence type="ECO:0000313" key="4">
    <source>
        <dbReference type="Proteomes" id="UP000709466"/>
    </source>
</evidence>
<dbReference type="Pfam" id="PF01471">
    <property type="entry name" value="PG_binding_1"/>
    <property type="match status" value="1"/>
</dbReference>
<dbReference type="InterPro" id="IPR002477">
    <property type="entry name" value="Peptidoglycan-bd-like"/>
</dbReference>
<evidence type="ECO:0000256" key="1">
    <source>
        <dbReference type="SAM" id="SignalP"/>
    </source>
</evidence>
<evidence type="ECO:0000313" key="3">
    <source>
        <dbReference type="EMBL" id="NIY72451.1"/>
    </source>
</evidence>
<dbReference type="EMBL" id="JAATOP010000004">
    <property type="protein sequence ID" value="NIY72451.1"/>
    <property type="molecule type" value="Genomic_DNA"/>
</dbReference>
<feature type="chain" id="PRO_5045302921" evidence="1">
    <location>
        <begin position="17"/>
        <end position="173"/>
    </location>
</feature>
<gene>
    <name evidence="3" type="ORF">HCZ30_08375</name>
</gene>
<keyword evidence="4" id="KW-1185">Reference proteome</keyword>
<organism evidence="3 4">
    <name type="scientific">Marivivens donghaensis</name>
    <dbReference type="NCBI Taxonomy" id="1699413"/>
    <lineage>
        <taxon>Bacteria</taxon>
        <taxon>Pseudomonadati</taxon>
        <taxon>Pseudomonadota</taxon>
        <taxon>Alphaproteobacteria</taxon>
        <taxon>Rhodobacterales</taxon>
        <taxon>Paracoccaceae</taxon>
        <taxon>Marivivens group</taxon>
        <taxon>Marivivens</taxon>
    </lineage>
</organism>
<comment type="caution">
    <text evidence="3">The sequence shown here is derived from an EMBL/GenBank/DDBJ whole genome shotgun (WGS) entry which is preliminary data.</text>
</comment>
<keyword evidence="1" id="KW-0732">Signal</keyword>
<dbReference type="PROSITE" id="PS51257">
    <property type="entry name" value="PROKAR_LIPOPROTEIN"/>
    <property type="match status" value="1"/>
</dbReference>